<evidence type="ECO:0000256" key="1">
    <source>
        <dbReference type="ARBA" id="ARBA00022737"/>
    </source>
</evidence>
<dbReference type="EMBL" id="CAJOBH010000175">
    <property type="protein sequence ID" value="CAF3767771.1"/>
    <property type="molecule type" value="Genomic_DNA"/>
</dbReference>
<proteinExistence type="predicted"/>
<dbReference type="EMBL" id="CAJNOV010012311">
    <property type="protein sequence ID" value="CAF1481074.1"/>
    <property type="molecule type" value="Genomic_DNA"/>
</dbReference>
<dbReference type="EMBL" id="CAJOBI010002314">
    <property type="protein sequence ID" value="CAF3923344.1"/>
    <property type="molecule type" value="Genomic_DNA"/>
</dbReference>
<evidence type="ECO:0000313" key="3">
    <source>
        <dbReference type="EMBL" id="CAF1481074.1"/>
    </source>
</evidence>
<dbReference type="Pfam" id="PF01436">
    <property type="entry name" value="NHL"/>
    <property type="match status" value="2"/>
</dbReference>
<dbReference type="Proteomes" id="UP000676336">
    <property type="component" value="Unassembled WGS sequence"/>
</dbReference>
<dbReference type="Proteomes" id="UP000681720">
    <property type="component" value="Unassembled WGS sequence"/>
</dbReference>
<feature type="repeat" description="NHL" evidence="2">
    <location>
        <begin position="456"/>
        <end position="487"/>
    </location>
</feature>
<evidence type="ECO:0000313" key="9">
    <source>
        <dbReference type="Proteomes" id="UP000663824"/>
    </source>
</evidence>
<dbReference type="EMBL" id="CAJOBJ010000129">
    <property type="protein sequence ID" value="CAF3797504.1"/>
    <property type="molecule type" value="Genomic_DNA"/>
</dbReference>
<accession>A0A816YUW4</accession>
<evidence type="ECO:0000313" key="6">
    <source>
        <dbReference type="EMBL" id="CAF3767771.1"/>
    </source>
</evidence>
<dbReference type="PANTHER" id="PTHR24104">
    <property type="entry name" value="E3 UBIQUITIN-PROTEIN LIGASE NHLRC1-RELATED"/>
    <property type="match status" value="1"/>
</dbReference>
<dbReference type="GO" id="GO:0008270">
    <property type="term" value="F:zinc ion binding"/>
    <property type="evidence" value="ECO:0007669"/>
    <property type="project" value="UniProtKB-KW"/>
</dbReference>
<organism evidence="5 9">
    <name type="scientific">Rotaria magnacalcarata</name>
    <dbReference type="NCBI Taxonomy" id="392030"/>
    <lineage>
        <taxon>Eukaryota</taxon>
        <taxon>Metazoa</taxon>
        <taxon>Spiralia</taxon>
        <taxon>Gnathifera</taxon>
        <taxon>Rotifera</taxon>
        <taxon>Eurotatoria</taxon>
        <taxon>Bdelloidea</taxon>
        <taxon>Philodinida</taxon>
        <taxon>Philodinidae</taxon>
        <taxon>Rotaria</taxon>
    </lineage>
</organism>
<reference evidence="5" key="1">
    <citation type="submission" date="2021-02" db="EMBL/GenBank/DDBJ databases">
        <authorList>
            <person name="Nowell W R."/>
        </authorList>
    </citation>
    <scope>NUCLEOTIDE SEQUENCE</scope>
</reference>
<dbReference type="InterPro" id="IPR001258">
    <property type="entry name" value="NHL_repeat"/>
</dbReference>
<dbReference type="Proteomes" id="UP000681967">
    <property type="component" value="Unassembled WGS sequence"/>
</dbReference>
<dbReference type="AlphaFoldDB" id="A0A816YUW4"/>
<dbReference type="OrthoDB" id="342730at2759"/>
<dbReference type="PROSITE" id="PS51125">
    <property type="entry name" value="NHL"/>
    <property type="match status" value="1"/>
</dbReference>
<dbReference type="EMBL" id="CAJNRE010018673">
    <property type="protein sequence ID" value="CAF2172831.1"/>
    <property type="molecule type" value="Genomic_DNA"/>
</dbReference>
<dbReference type="InterPro" id="IPR011042">
    <property type="entry name" value="6-blade_b-propeller_TolB-like"/>
</dbReference>
<dbReference type="Proteomes" id="UP000663855">
    <property type="component" value="Unassembled WGS sequence"/>
</dbReference>
<dbReference type="SUPFAM" id="SSF63829">
    <property type="entry name" value="Calcium-dependent phosphotriesterase"/>
    <property type="match status" value="1"/>
</dbReference>
<dbReference type="PANTHER" id="PTHR24104:SF25">
    <property type="entry name" value="PROTEIN LIN-41"/>
    <property type="match status" value="1"/>
</dbReference>
<evidence type="ECO:0000313" key="5">
    <source>
        <dbReference type="EMBL" id="CAF2172831.1"/>
    </source>
</evidence>
<dbReference type="Proteomes" id="UP000663824">
    <property type="component" value="Unassembled WGS sequence"/>
</dbReference>
<evidence type="ECO:0000313" key="8">
    <source>
        <dbReference type="EMBL" id="CAF3923344.1"/>
    </source>
</evidence>
<sequence length="489" mass="55030">MSLVPNGKRICSVCNNDKITYECKGCSIDFCYNHLTEHRRKFTEDLIKVENDRDHFHENLVQQKENIPSHVVIQQITKWENDSIRKIKETAEQCRQIFIEQANYCYNQIENKSNKLNTEIIDIRDENEFNEVLLLQLRIALNTLIDELAQSPNITVHQDSSPYINKIFMTAPSGSELSLGTQRRVSTSGSLYTKYIQNGIPIAGGNGQGERINQLARPEGIFVDDDLTVYIADSINNRILKWKHGEKNGEIVAGGNGKGNRTDQFDGPTCVILDKNTNSLIISDLGNRRIIRWPCQNSSSGEVIISDIKCCSLAMDNNGNLYVADWRKHEVKRWKIGDKDGVIVAGGNGLGNNLNQLHCPNHIFIDNDYSVYVSDYANHRVVQWAKDAKEGIIVAGHRGQGNSPSQLCHPYGITVDQIGQIYVADGDNHRVMRWGRRDTHGIIVVGGKGLGEQLFQLNTPIGLALDQQGHLYVVDSGNHRVLKYQLVIK</sequence>
<dbReference type="Proteomes" id="UP000663834">
    <property type="component" value="Unassembled WGS sequence"/>
</dbReference>
<protein>
    <submittedName>
        <fullName evidence="5">Uncharacterized protein</fullName>
    </submittedName>
</protein>
<name>A0A816YUW4_9BILA</name>
<dbReference type="EMBL" id="CAJNOW010013727">
    <property type="protein sequence ID" value="CAF1623760.1"/>
    <property type="molecule type" value="Genomic_DNA"/>
</dbReference>
<dbReference type="CDD" id="cd05819">
    <property type="entry name" value="NHL"/>
    <property type="match status" value="1"/>
</dbReference>
<evidence type="ECO:0000256" key="2">
    <source>
        <dbReference type="PROSITE-ProRule" id="PRU00504"/>
    </source>
</evidence>
<evidence type="ECO:0000313" key="4">
    <source>
        <dbReference type="EMBL" id="CAF1623760.1"/>
    </source>
</evidence>
<gene>
    <name evidence="6" type="ORF">BYL167_LOCUS1225</name>
    <name evidence="3" type="ORF">CJN711_LOCUS26167</name>
    <name evidence="7" type="ORF">GIL414_LOCUS897</name>
    <name evidence="4" type="ORF">KQP761_LOCUS25017</name>
    <name evidence="5" type="ORF">MBJ925_LOCUS33911</name>
    <name evidence="8" type="ORF">SMN809_LOCUS7789</name>
</gene>
<keyword evidence="1" id="KW-0677">Repeat</keyword>
<dbReference type="Gene3D" id="2.120.10.30">
    <property type="entry name" value="TolB, C-terminal domain"/>
    <property type="match status" value="2"/>
</dbReference>
<dbReference type="InterPro" id="IPR050952">
    <property type="entry name" value="TRIM-NHL_E3_ligases"/>
</dbReference>
<evidence type="ECO:0000313" key="7">
    <source>
        <dbReference type="EMBL" id="CAF3797504.1"/>
    </source>
</evidence>
<comment type="caution">
    <text evidence="5">The sequence shown here is derived from an EMBL/GenBank/DDBJ whole genome shotgun (WGS) entry which is preliminary data.</text>
</comment>